<evidence type="ECO:0000313" key="1">
    <source>
        <dbReference type="EMBL" id="MBB3205610.1"/>
    </source>
</evidence>
<proteinExistence type="predicted"/>
<protein>
    <submittedName>
        <fullName evidence="1">Uncharacterized protein</fullName>
    </submittedName>
</protein>
<organism evidence="1 2">
    <name type="scientific">Aporhodopirellula rubra</name>
    <dbReference type="NCBI Taxonomy" id="980271"/>
    <lineage>
        <taxon>Bacteria</taxon>
        <taxon>Pseudomonadati</taxon>
        <taxon>Planctomycetota</taxon>
        <taxon>Planctomycetia</taxon>
        <taxon>Pirellulales</taxon>
        <taxon>Pirellulaceae</taxon>
        <taxon>Aporhodopirellula</taxon>
    </lineage>
</organism>
<gene>
    <name evidence="1" type="ORF">FHS27_001414</name>
</gene>
<name>A0A7W5DWB6_9BACT</name>
<dbReference type="Proteomes" id="UP000536179">
    <property type="component" value="Unassembled WGS sequence"/>
</dbReference>
<evidence type="ECO:0000313" key="2">
    <source>
        <dbReference type="Proteomes" id="UP000536179"/>
    </source>
</evidence>
<accession>A0A7W5DWB6</accession>
<reference evidence="1 2" key="1">
    <citation type="submission" date="2020-08" db="EMBL/GenBank/DDBJ databases">
        <title>Genomic Encyclopedia of Type Strains, Phase III (KMG-III): the genomes of soil and plant-associated and newly described type strains.</title>
        <authorList>
            <person name="Whitman W."/>
        </authorList>
    </citation>
    <scope>NUCLEOTIDE SEQUENCE [LARGE SCALE GENOMIC DNA]</scope>
    <source>
        <strain evidence="1 2">CECT 8075</strain>
    </source>
</reference>
<comment type="caution">
    <text evidence="1">The sequence shown here is derived from an EMBL/GenBank/DDBJ whole genome shotgun (WGS) entry which is preliminary data.</text>
</comment>
<dbReference type="AlphaFoldDB" id="A0A7W5DWB6"/>
<sequence>MPTSLRVGDSGIPPCFQRNLLVCANGPHNSRETLLLSATLAEGEKFPFLGQNTRENVVNAKRLAYYKRRQVR</sequence>
<dbReference type="EMBL" id="JACHXU010000004">
    <property type="protein sequence ID" value="MBB3205610.1"/>
    <property type="molecule type" value="Genomic_DNA"/>
</dbReference>
<keyword evidence="2" id="KW-1185">Reference proteome</keyword>